<keyword evidence="3" id="KW-1185">Reference proteome</keyword>
<keyword evidence="1" id="KW-0812">Transmembrane</keyword>
<reference evidence="2 3" key="1">
    <citation type="submission" date="2021-02" db="EMBL/GenBank/DDBJ databases">
        <title>Actinophytocola xerophila sp. nov., isolated from soil of cotton cropping field.</title>
        <authorList>
            <person name="Huang R."/>
            <person name="Chen X."/>
            <person name="Ge X."/>
            <person name="Liu W."/>
        </authorList>
    </citation>
    <scope>NUCLEOTIDE SEQUENCE [LARGE SCALE GENOMIC DNA]</scope>
    <source>
        <strain evidence="2 3">S1-96</strain>
    </source>
</reference>
<comment type="caution">
    <text evidence="2">The sequence shown here is derived from an EMBL/GenBank/DDBJ whole genome shotgun (WGS) entry which is preliminary data.</text>
</comment>
<protein>
    <recommendedName>
        <fullName evidence="4">DUF4367 domain-containing protein</fullName>
    </recommendedName>
</protein>
<proteinExistence type="predicted"/>
<sequence length="240" mass="25960">MTDRPDTEALLRDLAPHLDVPPPPSGDALTTAVLTRLDEHTRRPRVLLARLAAAVIALLLALGAAMAVSPQVRAAVLDLLRVGAVQLTHQPPPEASRTVPLPGERTVTLDQARDLADFPLKTPAILGDPHQVRVAGGTPPRVVTLHHEGVRVDQIDGTLDPLFLKFSHTADAVPTRVGDAYALWLPRPHAVRYLDPDGHPHEEPARLAATTLIWQADGITYRVEGDLTRADAVRLAESLR</sequence>
<keyword evidence="1" id="KW-0472">Membrane</keyword>
<dbReference type="Proteomes" id="UP001156441">
    <property type="component" value="Unassembled WGS sequence"/>
</dbReference>
<evidence type="ECO:0000256" key="1">
    <source>
        <dbReference type="SAM" id="Phobius"/>
    </source>
</evidence>
<evidence type="ECO:0008006" key="4">
    <source>
        <dbReference type="Google" id="ProtNLM"/>
    </source>
</evidence>
<dbReference type="RefSeq" id="WP_260189047.1">
    <property type="nucleotide sequence ID" value="NZ_JAFFZE010000003.1"/>
</dbReference>
<evidence type="ECO:0000313" key="3">
    <source>
        <dbReference type="Proteomes" id="UP001156441"/>
    </source>
</evidence>
<gene>
    <name evidence="2" type="ORF">JT362_00955</name>
</gene>
<dbReference type="EMBL" id="JAFFZE010000003">
    <property type="protein sequence ID" value="MCT2581688.1"/>
    <property type="molecule type" value="Genomic_DNA"/>
</dbReference>
<evidence type="ECO:0000313" key="2">
    <source>
        <dbReference type="EMBL" id="MCT2581688.1"/>
    </source>
</evidence>
<name>A0ABT2J1K0_9PSEU</name>
<feature type="transmembrane region" description="Helical" evidence="1">
    <location>
        <begin position="47"/>
        <end position="68"/>
    </location>
</feature>
<accession>A0ABT2J1K0</accession>
<organism evidence="2 3">
    <name type="scientific">Actinophytocola gossypii</name>
    <dbReference type="NCBI Taxonomy" id="2812003"/>
    <lineage>
        <taxon>Bacteria</taxon>
        <taxon>Bacillati</taxon>
        <taxon>Actinomycetota</taxon>
        <taxon>Actinomycetes</taxon>
        <taxon>Pseudonocardiales</taxon>
        <taxon>Pseudonocardiaceae</taxon>
    </lineage>
</organism>
<keyword evidence="1" id="KW-1133">Transmembrane helix</keyword>